<accession>A0ABQ3LXZ3</accession>
<comment type="caution">
    <text evidence="2">The sequence shown here is derived from an EMBL/GenBank/DDBJ whole genome shotgun (WGS) entry which is preliminary data.</text>
</comment>
<sequence>MTNKASAFTRVSVGIAIAVAAISAHAQFVPPAGYSDGGSRPRIAERSDTGAPLLTRIPDTAVSSLIHADPTYRRGSAMSHAKVVGAFAITETSKAHVVEAWSPGFLPVTLSLSEGRCYSLQADYEGGTLSNGRLNKVGCEGRRKFDEPTLPAPSSGRSLRLIGTAWGYGAWVDDRTKTTIVTAPGATTFQPLFTAHMTSSAIMAMNGPDWPGGNVTLLGKVKGRLTVVTLETGY</sequence>
<dbReference type="EMBL" id="BNAQ01000024">
    <property type="protein sequence ID" value="GHH26994.1"/>
    <property type="molecule type" value="Genomic_DNA"/>
</dbReference>
<dbReference type="RefSeq" id="WP_189677943.1">
    <property type="nucleotide sequence ID" value="NZ_BNAQ01000024.1"/>
</dbReference>
<keyword evidence="3" id="KW-1185">Reference proteome</keyword>
<dbReference type="Proteomes" id="UP000652430">
    <property type="component" value="Unassembled WGS sequence"/>
</dbReference>
<reference evidence="3" key="1">
    <citation type="journal article" date="2019" name="Int. J. Syst. Evol. Microbiol.">
        <title>The Global Catalogue of Microorganisms (GCM) 10K type strain sequencing project: providing services to taxonomists for standard genome sequencing and annotation.</title>
        <authorList>
            <consortium name="The Broad Institute Genomics Platform"/>
            <consortium name="The Broad Institute Genome Sequencing Center for Infectious Disease"/>
            <person name="Wu L."/>
            <person name="Ma J."/>
        </authorList>
    </citation>
    <scope>NUCLEOTIDE SEQUENCE [LARGE SCALE GENOMIC DNA]</scope>
    <source>
        <strain evidence="3">CGMCC 1.8957</strain>
    </source>
</reference>
<evidence type="ECO:0000313" key="2">
    <source>
        <dbReference type="EMBL" id="GHH26994.1"/>
    </source>
</evidence>
<name>A0ABQ3LXZ3_9SPHN</name>
<proteinExistence type="predicted"/>
<organism evidence="2 3">
    <name type="scientific">Sphingomonas glacialis</name>
    <dbReference type="NCBI Taxonomy" id="658225"/>
    <lineage>
        <taxon>Bacteria</taxon>
        <taxon>Pseudomonadati</taxon>
        <taxon>Pseudomonadota</taxon>
        <taxon>Alphaproteobacteria</taxon>
        <taxon>Sphingomonadales</taxon>
        <taxon>Sphingomonadaceae</taxon>
        <taxon>Sphingomonas</taxon>
    </lineage>
</organism>
<keyword evidence="1" id="KW-0732">Signal</keyword>
<evidence type="ECO:0000256" key="1">
    <source>
        <dbReference type="SAM" id="SignalP"/>
    </source>
</evidence>
<feature type="signal peptide" evidence="1">
    <location>
        <begin position="1"/>
        <end position="26"/>
    </location>
</feature>
<feature type="chain" id="PRO_5047479026" evidence="1">
    <location>
        <begin position="27"/>
        <end position="234"/>
    </location>
</feature>
<gene>
    <name evidence="2" type="ORF">GCM10008023_42170</name>
</gene>
<evidence type="ECO:0000313" key="3">
    <source>
        <dbReference type="Proteomes" id="UP000652430"/>
    </source>
</evidence>
<protein>
    <submittedName>
        <fullName evidence="2">Uncharacterized protein</fullName>
    </submittedName>
</protein>